<dbReference type="CDD" id="cd06262">
    <property type="entry name" value="metallo-hydrolase-like_MBL-fold"/>
    <property type="match status" value="1"/>
</dbReference>
<sequence>MPIHQSFNPLAGENTYYLESESSVILVDPGSDLDRILEQLQALNKPLSAIFLTHTHYDHIFSLEAIRKRYQHPPVYVSPLEADWLLDPIKNLSGLGRHQDLPDIVCQPAEVLFETGQDLVIGDFSFRVLATPGHSIGGISLVWEAEEAVLTGDCLFKETIGRWDLPTGNQQVLLNSIREQLFSLPDHYRVFPGHGSSTSIGHEKKHNPFF</sequence>
<name>A0A7X3KCW9_9STRE</name>
<evidence type="ECO:0000256" key="4">
    <source>
        <dbReference type="ARBA" id="ARBA00022833"/>
    </source>
</evidence>
<dbReference type="EMBL" id="WSRS01000038">
    <property type="protein sequence ID" value="MVX59018.1"/>
    <property type="molecule type" value="Genomic_DNA"/>
</dbReference>
<dbReference type="InterPro" id="IPR036866">
    <property type="entry name" value="RibonucZ/Hydroxyglut_hydro"/>
</dbReference>
<dbReference type="SMART" id="SM00849">
    <property type="entry name" value="Lactamase_B"/>
    <property type="match status" value="1"/>
</dbReference>
<gene>
    <name evidence="6" type="ORF">E5983_05080</name>
</gene>
<evidence type="ECO:0000259" key="5">
    <source>
        <dbReference type="SMART" id="SM00849"/>
    </source>
</evidence>
<keyword evidence="2" id="KW-0479">Metal-binding</keyword>
<dbReference type="SUPFAM" id="SSF56281">
    <property type="entry name" value="Metallo-hydrolase/oxidoreductase"/>
    <property type="match status" value="1"/>
</dbReference>
<evidence type="ECO:0000256" key="2">
    <source>
        <dbReference type="ARBA" id="ARBA00022723"/>
    </source>
</evidence>
<comment type="caution">
    <text evidence="6">The sequence shown here is derived from an EMBL/GenBank/DDBJ whole genome shotgun (WGS) entry which is preliminary data.</text>
</comment>
<evidence type="ECO:0000256" key="1">
    <source>
        <dbReference type="ARBA" id="ARBA00001947"/>
    </source>
</evidence>
<evidence type="ECO:0000313" key="7">
    <source>
        <dbReference type="Proteomes" id="UP000461595"/>
    </source>
</evidence>
<dbReference type="OrthoDB" id="9802248at2"/>
<dbReference type="PANTHER" id="PTHR46233:SF3">
    <property type="entry name" value="HYDROXYACYLGLUTATHIONE HYDROLASE GLOC"/>
    <property type="match status" value="1"/>
</dbReference>
<dbReference type="GO" id="GO:0016787">
    <property type="term" value="F:hydrolase activity"/>
    <property type="evidence" value="ECO:0007669"/>
    <property type="project" value="UniProtKB-KW"/>
</dbReference>
<keyword evidence="4" id="KW-0862">Zinc</keyword>
<dbReference type="Gene3D" id="3.60.15.10">
    <property type="entry name" value="Ribonuclease Z/Hydroxyacylglutathione hydrolase-like"/>
    <property type="match status" value="1"/>
</dbReference>
<accession>A0A7X3KCW9</accession>
<proteinExistence type="predicted"/>
<dbReference type="InterPro" id="IPR051453">
    <property type="entry name" value="MBL_Glyoxalase_II"/>
</dbReference>
<dbReference type="PANTHER" id="PTHR46233">
    <property type="entry name" value="HYDROXYACYLGLUTATHIONE HYDROLASE GLOC"/>
    <property type="match status" value="1"/>
</dbReference>
<evidence type="ECO:0000256" key="3">
    <source>
        <dbReference type="ARBA" id="ARBA00022801"/>
    </source>
</evidence>
<dbReference type="Proteomes" id="UP000461595">
    <property type="component" value="Unassembled WGS sequence"/>
</dbReference>
<protein>
    <submittedName>
        <fullName evidence="6">MBL fold metallo-hydrolase</fullName>
    </submittedName>
</protein>
<feature type="domain" description="Metallo-beta-lactamase" evidence="5">
    <location>
        <begin position="12"/>
        <end position="194"/>
    </location>
</feature>
<dbReference type="RefSeq" id="WP_160332824.1">
    <property type="nucleotide sequence ID" value="NZ_WSRS01000038.1"/>
</dbReference>
<evidence type="ECO:0000313" key="6">
    <source>
        <dbReference type="EMBL" id="MVX59018.1"/>
    </source>
</evidence>
<dbReference type="GO" id="GO:0046872">
    <property type="term" value="F:metal ion binding"/>
    <property type="evidence" value="ECO:0007669"/>
    <property type="project" value="UniProtKB-KW"/>
</dbReference>
<organism evidence="6 7">
    <name type="scientific">Streptococcus danieliae</name>
    <dbReference type="NCBI Taxonomy" id="747656"/>
    <lineage>
        <taxon>Bacteria</taxon>
        <taxon>Bacillati</taxon>
        <taxon>Bacillota</taxon>
        <taxon>Bacilli</taxon>
        <taxon>Lactobacillales</taxon>
        <taxon>Streptococcaceae</taxon>
        <taxon>Streptococcus</taxon>
    </lineage>
</organism>
<dbReference type="Pfam" id="PF00753">
    <property type="entry name" value="Lactamase_B"/>
    <property type="match status" value="1"/>
</dbReference>
<keyword evidence="3 6" id="KW-0378">Hydrolase</keyword>
<reference evidence="6 7" key="1">
    <citation type="submission" date="2019-12" db="EMBL/GenBank/DDBJ databases">
        <title>Microbes associate with the intestines of laboratory mice.</title>
        <authorList>
            <person name="Navarre W."/>
            <person name="Wong E."/>
        </authorList>
    </citation>
    <scope>NUCLEOTIDE SEQUENCE [LARGE SCALE GENOMIC DNA]</scope>
    <source>
        <strain evidence="6 7">NM51_B2-22</strain>
    </source>
</reference>
<dbReference type="AlphaFoldDB" id="A0A7X3KCW9"/>
<comment type="cofactor">
    <cofactor evidence="1">
        <name>Zn(2+)</name>
        <dbReference type="ChEBI" id="CHEBI:29105"/>
    </cofactor>
</comment>
<dbReference type="InterPro" id="IPR001279">
    <property type="entry name" value="Metallo-B-lactamas"/>
</dbReference>